<proteinExistence type="predicted"/>
<feature type="transmembrane region" description="Helical" evidence="1">
    <location>
        <begin position="419"/>
        <end position="438"/>
    </location>
</feature>
<dbReference type="Proteomes" id="UP000234483">
    <property type="component" value="Unassembled WGS sequence"/>
</dbReference>
<keyword evidence="1" id="KW-0812">Transmembrane</keyword>
<dbReference type="AlphaFoldDB" id="A0A2N5CSJ2"/>
<comment type="caution">
    <text evidence="2">The sequence shown here is derived from an EMBL/GenBank/DDBJ whole genome shotgun (WGS) entry which is preliminary data.</text>
</comment>
<dbReference type="SUPFAM" id="SSF82693">
    <property type="entry name" value="Multidrug efflux transporter AcrB pore domain, PN1, PN2, PC1 and PC2 subdomains"/>
    <property type="match status" value="2"/>
</dbReference>
<organism evidence="2 3">
    <name type="scientific">Caulobacter flavus</name>
    <dbReference type="NCBI Taxonomy" id="1679497"/>
    <lineage>
        <taxon>Bacteria</taxon>
        <taxon>Pseudomonadati</taxon>
        <taxon>Pseudomonadota</taxon>
        <taxon>Alphaproteobacteria</taxon>
        <taxon>Caulobacterales</taxon>
        <taxon>Caulobacteraceae</taxon>
        <taxon>Caulobacter</taxon>
    </lineage>
</organism>
<dbReference type="PRINTS" id="PR00702">
    <property type="entry name" value="ACRIFLAVINRP"/>
</dbReference>
<dbReference type="SUPFAM" id="SSF82866">
    <property type="entry name" value="Multidrug efflux transporter AcrB transmembrane domain"/>
    <property type="match status" value="1"/>
</dbReference>
<dbReference type="InterPro" id="IPR001036">
    <property type="entry name" value="Acrflvin-R"/>
</dbReference>
<name>A0A2N5CSJ2_9CAUL</name>
<keyword evidence="1" id="KW-0472">Membrane</keyword>
<dbReference type="Gene3D" id="3.30.70.1430">
    <property type="entry name" value="Multidrug efflux transporter AcrB pore domain"/>
    <property type="match status" value="1"/>
</dbReference>
<evidence type="ECO:0000313" key="3">
    <source>
        <dbReference type="Proteomes" id="UP000234483"/>
    </source>
</evidence>
<protein>
    <submittedName>
        <fullName evidence="2">CusA/CzcA family heavy metal efflux RND transporter</fullName>
    </submittedName>
</protein>
<dbReference type="EMBL" id="PJRQ01000027">
    <property type="protein sequence ID" value="PLR13654.1"/>
    <property type="molecule type" value="Genomic_DNA"/>
</dbReference>
<dbReference type="Gene3D" id="3.30.2090.10">
    <property type="entry name" value="Multidrug efflux transporter AcrB TolC docking domain, DN and DC subdomains"/>
    <property type="match status" value="1"/>
</dbReference>
<gene>
    <name evidence="2" type="ORF">CFHF_13970</name>
</gene>
<dbReference type="Pfam" id="PF00873">
    <property type="entry name" value="ACR_tran"/>
    <property type="match status" value="1"/>
</dbReference>
<dbReference type="PANTHER" id="PTHR32063">
    <property type="match status" value="1"/>
</dbReference>
<dbReference type="GO" id="GO:0005886">
    <property type="term" value="C:plasma membrane"/>
    <property type="evidence" value="ECO:0007669"/>
    <property type="project" value="TreeGrafter"/>
</dbReference>
<evidence type="ECO:0000256" key="1">
    <source>
        <dbReference type="SAM" id="Phobius"/>
    </source>
</evidence>
<dbReference type="RefSeq" id="WP_180896929.1">
    <property type="nucleotide sequence ID" value="NZ_PJRQ01000027.1"/>
</dbReference>
<feature type="transmembrane region" description="Helical" evidence="1">
    <location>
        <begin position="375"/>
        <end position="399"/>
    </location>
</feature>
<keyword evidence="1" id="KW-1133">Transmembrane helix</keyword>
<dbReference type="Gene3D" id="1.20.1640.10">
    <property type="entry name" value="Multidrug efflux transporter AcrB transmembrane domain"/>
    <property type="match status" value="2"/>
</dbReference>
<dbReference type="PANTHER" id="PTHR32063:SF24">
    <property type="entry name" value="CATION EFFLUX SYSTEM (ACRB_ACRD_ACRF FAMILY)"/>
    <property type="match status" value="1"/>
</dbReference>
<reference evidence="2 3" key="1">
    <citation type="submission" date="2017-12" db="EMBL/GenBank/DDBJ databases">
        <title>The genome sequence of Caulobacter flavus CGMCC1 15093.</title>
        <authorList>
            <person name="Gao J."/>
            <person name="Mao X."/>
            <person name="Sun J."/>
        </authorList>
    </citation>
    <scope>NUCLEOTIDE SEQUENCE [LARGE SCALE GENOMIC DNA]</scope>
    <source>
        <strain evidence="2 3">CGMCC1 15093</strain>
    </source>
</reference>
<accession>A0A2N5CSJ2</accession>
<dbReference type="GO" id="GO:0042910">
    <property type="term" value="F:xenobiotic transmembrane transporter activity"/>
    <property type="evidence" value="ECO:0007669"/>
    <property type="project" value="TreeGrafter"/>
</dbReference>
<dbReference type="InterPro" id="IPR027463">
    <property type="entry name" value="AcrB_DN_DC_subdom"/>
</dbReference>
<dbReference type="Gene3D" id="3.30.70.1320">
    <property type="entry name" value="Multidrug efflux transporter AcrB pore domain like"/>
    <property type="match status" value="1"/>
</dbReference>
<feature type="non-terminal residue" evidence="2">
    <location>
        <position position="449"/>
    </location>
</feature>
<dbReference type="SUPFAM" id="SSF82714">
    <property type="entry name" value="Multidrug efflux transporter AcrB TolC docking domain, DN and DC subdomains"/>
    <property type="match status" value="1"/>
</dbReference>
<sequence>MIGRILDLSVRFRWAVVALVALVASIGILNLVRLPIDAVPDITNKQVQINTVASTLAPAEVEKLVTYPVETAMAGIPGLESTRSISRNGFSQVTIVFKEKTDIYFARQQVAERLTQVRQSLPAGAEPAMGPISSGLGEVLMWTVAFEHPGGKGAKAKDGEPGWQSDGAYLTPTGERLADPTAQAAYLREVQDWIVRPQMRSVPGVAGVDSIGGFEKQFVVQPDASRMAAYGVSFSELATALEAANLAVGANFVERGGEAFLVRADARVKSVDEIARATVANRGGVPVFVRDVALVRIGGALRTGAASENGEEVVVGTVLMLTGENSRSVAAASGKMLAEVTKSLPADVKAQVVYDRSKLVGATIKTVEKNLVEGALLVIVVLFLLLGNFRAALITALVIPLSMLMTAIGMNKLGVSGNLMSLGALDFGLIVDGAVIIVENSLRRLAERQ</sequence>
<evidence type="ECO:0000313" key="2">
    <source>
        <dbReference type="EMBL" id="PLR13654.1"/>
    </source>
</evidence>
<feature type="transmembrane region" description="Helical" evidence="1">
    <location>
        <begin position="12"/>
        <end position="32"/>
    </location>
</feature>